<keyword evidence="1" id="KW-0732">Signal</keyword>
<gene>
    <name evidence="3" type="ORF">GCM10011340_29490</name>
</gene>
<dbReference type="InterPro" id="IPR051781">
    <property type="entry name" value="Metallo-dep_Hydrolase"/>
</dbReference>
<dbReference type="EMBL" id="BNAG01000004">
    <property type="protein sequence ID" value="GHE71595.1"/>
    <property type="molecule type" value="Genomic_DNA"/>
</dbReference>
<dbReference type="InterPro" id="IPR032466">
    <property type="entry name" value="Metal_Hydrolase"/>
</dbReference>
<feature type="domain" description="Amidohydrolase-related" evidence="2">
    <location>
        <begin position="353"/>
        <end position="413"/>
    </location>
</feature>
<dbReference type="PANTHER" id="PTHR43135">
    <property type="entry name" value="ALPHA-D-RIBOSE 1-METHYLPHOSPHONATE 5-TRIPHOSPHATE DIPHOSPHATASE"/>
    <property type="match status" value="1"/>
</dbReference>
<sequence>MIEDMKKLRKLFSALLMLAIIPLLSFGQEDDQVMKARNGKFALTNAKIYTVTNGIIENGTVVINNGIIEAVGANVQIPNDAEVIDCGGKEIYPGMIDGGTTLGLAEIGSIAEANDYREYGELTPQMQALTAVNPNSVAIPVTRVSGVTTVWTMPQGGFLPGTAAAINLFGYTPDQMYAGQRGIVMNYPSTGAGRRWRRLSEDELKKRQERALKQVNDTWDKAELYAKLQNADDLRNYPEIEALVPVVKGEMPLFIEVNAAEDILNAIEWVKKRGYKKVILTGVSEGWRVADEIAKAGLPVITGPVQAIPTRESDNYDAAYANPGIMSKAGVKVALRTMESENVRNLPYHAGFAAAYGMGREEALKAITINAAEILGISDQVGSIEVGKKANIFVATGDPFETATKITDLFIDGFKVPMTSRQIRLYDEFLNRTPGVDKTKPVIDIKKK</sequence>
<evidence type="ECO:0000256" key="1">
    <source>
        <dbReference type="SAM" id="SignalP"/>
    </source>
</evidence>
<feature type="signal peptide" evidence="1">
    <location>
        <begin position="1"/>
        <end position="27"/>
    </location>
</feature>
<dbReference type="SUPFAM" id="SSF51338">
    <property type="entry name" value="Composite domain of metallo-dependent hydrolases"/>
    <property type="match status" value="1"/>
</dbReference>
<reference evidence="4" key="1">
    <citation type="journal article" date="2019" name="Int. J. Syst. Evol. Microbiol.">
        <title>The Global Catalogue of Microorganisms (GCM) 10K type strain sequencing project: providing services to taxonomists for standard genome sequencing and annotation.</title>
        <authorList>
            <consortium name="The Broad Institute Genomics Platform"/>
            <consortium name="The Broad Institute Genome Sequencing Center for Infectious Disease"/>
            <person name="Wu L."/>
            <person name="Ma J."/>
        </authorList>
    </citation>
    <scope>NUCLEOTIDE SEQUENCE [LARGE SCALE GENOMIC DNA]</scope>
    <source>
        <strain evidence="4">CGMCC 1.15111</strain>
    </source>
</reference>
<dbReference type="InterPro" id="IPR011059">
    <property type="entry name" value="Metal-dep_hydrolase_composite"/>
</dbReference>
<evidence type="ECO:0000313" key="4">
    <source>
        <dbReference type="Proteomes" id="UP000658258"/>
    </source>
</evidence>
<dbReference type="Pfam" id="PF01979">
    <property type="entry name" value="Amidohydro_1"/>
    <property type="match status" value="1"/>
</dbReference>
<accession>A0ABQ3IBH3</accession>
<keyword evidence="4" id="KW-1185">Reference proteome</keyword>
<dbReference type="PANTHER" id="PTHR43135:SF3">
    <property type="entry name" value="ALPHA-D-RIBOSE 1-METHYLPHOSPHONATE 5-TRIPHOSPHATE DIPHOSPHATASE"/>
    <property type="match status" value="1"/>
</dbReference>
<evidence type="ECO:0000259" key="2">
    <source>
        <dbReference type="Pfam" id="PF01979"/>
    </source>
</evidence>
<dbReference type="Proteomes" id="UP000658258">
    <property type="component" value="Unassembled WGS sequence"/>
</dbReference>
<protein>
    <submittedName>
        <fullName evidence="3">Amidohydrolase</fullName>
    </submittedName>
</protein>
<name>A0ABQ3IBH3_9BACT</name>
<comment type="caution">
    <text evidence="3">The sequence shown here is derived from an EMBL/GenBank/DDBJ whole genome shotgun (WGS) entry which is preliminary data.</text>
</comment>
<evidence type="ECO:0000313" key="3">
    <source>
        <dbReference type="EMBL" id="GHE71595.1"/>
    </source>
</evidence>
<dbReference type="Gene3D" id="3.20.20.140">
    <property type="entry name" value="Metal-dependent hydrolases"/>
    <property type="match status" value="1"/>
</dbReference>
<proteinExistence type="predicted"/>
<dbReference type="SUPFAM" id="SSF51556">
    <property type="entry name" value="Metallo-dependent hydrolases"/>
    <property type="match status" value="1"/>
</dbReference>
<dbReference type="InterPro" id="IPR006680">
    <property type="entry name" value="Amidohydro-rel"/>
</dbReference>
<feature type="chain" id="PRO_5046933064" evidence="1">
    <location>
        <begin position="28"/>
        <end position="448"/>
    </location>
</feature>
<dbReference type="Pfam" id="PF22643">
    <property type="entry name" value="NagA_N"/>
    <property type="match status" value="1"/>
</dbReference>
<dbReference type="Gene3D" id="2.30.40.10">
    <property type="entry name" value="Urease, subunit C, domain 1"/>
    <property type="match status" value="1"/>
</dbReference>
<organism evidence="3 4">
    <name type="scientific">Roseivirga thermotolerans</name>
    <dbReference type="NCBI Taxonomy" id="1758176"/>
    <lineage>
        <taxon>Bacteria</taxon>
        <taxon>Pseudomonadati</taxon>
        <taxon>Bacteroidota</taxon>
        <taxon>Cytophagia</taxon>
        <taxon>Cytophagales</taxon>
        <taxon>Roseivirgaceae</taxon>
        <taxon>Roseivirga</taxon>
    </lineage>
</organism>